<dbReference type="GO" id="GO:0005829">
    <property type="term" value="C:cytosol"/>
    <property type="evidence" value="ECO:0007669"/>
    <property type="project" value="TreeGrafter"/>
</dbReference>
<dbReference type="GO" id="GO:0006235">
    <property type="term" value="P:dTTP biosynthetic process"/>
    <property type="evidence" value="ECO:0007669"/>
    <property type="project" value="TreeGrafter"/>
</dbReference>
<dbReference type="HAMAP" id="MF_00165">
    <property type="entry name" value="Thymidylate_kinase"/>
    <property type="match status" value="1"/>
</dbReference>
<organism evidence="11">
    <name type="scientific">Tetraselmis sp. GSL018</name>
    <dbReference type="NCBI Taxonomy" id="582737"/>
    <lineage>
        <taxon>Eukaryota</taxon>
        <taxon>Viridiplantae</taxon>
        <taxon>Chlorophyta</taxon>
        <taxon>core chlorophytes</taxon>
        <taxon>Chlorodendrophyceae</taxon>
        <taxon>Chlorodendrales</taxon>
        <taxon>Chlorodendraceae</taxon>
        <taxon>Tetraselmis</taxon>
    </lineage>
</organism>
<protein>
    <recommendedName>
        <fullName evidence="4">Thymidylate kinase</fullName>
        <ecNumber evidence="3">2.7.4.9</ecNumber>
    </recommendedName>
</protein>
<reference evidence="11" key="1">
    <citation type="submission" date="2014-05" db="EMBL/GenBank/DDBJ databases">
        <title>The transcriptome of the halophilic microalga Tetraselmis sp. GSL018 isolated from the Great Salt Lake, Utah.</title>
        <authorList>
            <person name="Jinkerson R.E."/>
            <person name="D'Adamo S."/>
            <person name="Posewitz M.C."/>
        </authorList>
    </citation>
    <scope>NUCLEOTIDE SEQUENCE</scope>
    <source>
        <strain evidence="11">GSL018</strain>
    </source>
</reference>
<evidence type="ECO:0000313" key="11">
    <source>
        <dbReference type="EMBL" id="JAC65337.1"/>
    </source>
</evidence>
<keyword evidence="5" id="KW-0808">Transferase</keyword>
<accession>A0A061QXD2</accession>
<dbReference type="Gene3D" id="3.40.50.300">
    <property type="entry name" value="P-loop containing nucleotide triphosphate hydrolases"/>
    <property type="match status" value="1"/>
</dbReference>
<evidence type="ECO:0000256" key="4">
    <source>
        <dbReference type="ARBA" id="ARBA00017144"/>
    </source>
</evidence>
<evidence type="ECO:0000256" key="1">
    <source>
        <dbReference type="ARBA" id="ARBA00004992"/>
    </source>
</evidence>
<evidence type="ECO:0000259" key="10">
    <source>
        <dbReference type="Pfam" id="PF02223"/>
    </source>
</evidence>
<evidence type="ECO:0000256" key="3">
    <source>
        <dbReference type="ARBA" id="ARBA00012980"/>
    </source>
</evidence>
<dbReference type="GO" id="GO:0005634">
    <property type="term" value="C:nucleus"/>
    <property type="evidence" value="ECO:0007669"/>
    <property type="project" value="TreeGrafter"/>
</dbReference>
<evidence type="ECO:0000256" key="7">
    <source>
        <dbReference type="ARBA" id="ARBA00022741"/>
    </source>
</evidence>
<comment type="pathway">
    <text evidence="1">Pyrimidine metabolism; dTTP biosynthesis.</text>
</comment>
<proteinExistence type="inferred from homology"/>
<dbReference type="NCBIfam" id="TIGR00041">
    <property type="entry name" value="DTMP_kinase"/>
    <property type="match status" value="1"/>
</dbReference>
<dbReference type="GO" id="GO:0006227">
    <property type="term" value="P:dUDP biosynthetic process"/>
    <property type="evidence" value="ECO:0007669"/>
    <property type="project" value="TreeGrafter"/>
</dbReference>
<dbReference type="FunFam" id="3.40.50.300:FF:000679">
    <property type="entry name" value="Thymidylate kinase"/>
    <property type="match status" value="1"/>
</dbReference>
<feature type="domain" description="Thymidylate kinase-like" evidence="10">
    <location>
        <begin position="61"/>
        <end position="240"/>
    </location>
</feature>
<dbReference type="InterPro" id="IPR039430">
    <property type="entry name" value="Thymidylate_kin-like_dom"/>
</dbReference>
<keyword evidence="6" id="KW-0545">Nucleotide biosynthesis</keyword>
<dbReference type="CDD" id="cd01672">
    <property type="entry name" value="TMPK"/>
    <property type="match status" value="1"/>
</dbReference>
<dbReference type="Pfam" id="PF02223">
    <property type="entry name" value="Thymidylate_kin"/>
    <property type="match status" value="1"/>
</dbReference>
<dbReference type="GO" id="GO:0005524">
    <property type="term" value="F:ATP binding"/>
    <property type="evidence" value="ECO:0007669"/>
    <property type="project" value="UniProtKB-KW"/>
</dbReference>
<dbReference type="GO" id="GO:0004550">
    <property type="term" value="F:nucleoside diphosphate kinase activity"/>
    <property type="evidence" value="ECO:0007669"/>
    <property type="project" value="TreeGrafter"/>
</dbReference>
<comment type="similarity">
    <text evidence="2">Belongs to the thymidylate kinase family.</text>
</comment>
<dbReference type="InterPro" id="IPR018094">
    <property type="entry name" value="Thymidylate_kinase"/>
</dbReference>
<dbReference type="GO" id="GO:0005739">
    <property type="term" value="C:mitochondrion"/>
    <property type="evidence" value="ECO:0007669"/>
    <property type="project" value="TreeGrafter"/>
</dbReference>
<keyword evidence="9" id="KW-0067">ATP-binding</keyword>
<dbReference type="EC" id="2.7.4.9" evidence="3"/>
<evidence type="ECO:0000256" key="9">
    <source>
        <dbReference type="ARBA" id="ARBA00022840"/>
    </source>
</evidence>
<evidence type="ECO:0000256" key="8">
    <source>
        <dbReference type="ARBA" id="ARBA00022777"/>
    </source>
</evidence>
<keyword evidence="8 11" id="KW-0418">Kinase</keyword>
<dbReference type="PANTHER" id="PTHR10344:SF1">
    <property type="entry name" value="THYMIDYLATE KINASE"/>
    <property type="match status" value="1"/>
</dbReference>
<sequence>MLLSFRGAQHLRSWPYFYYRQKSHFDSAILLSNPRNLSQFSRAQPISARAMSTGRGALIVFEGGDRCGKTTQTQLLVQSLQSMGLKAELWRFPDRTTPTGKMIDSYLSSRSEVDDAAIHLLFSANRWEKRAAMLRALREGTTLVVDRYSYSGVAFTASKGIPSLSISWCKAPEEGLPAPDLLLYLELGAEDAAARGGFGSERYETLDMQQAVRRQFESLRDGSWTVVDAARPRDAVHEEVKAHAVEAVRRCAEGLEPLRALWSREPLA</sequence>
<gene>
    <name evidence="11" type="primary">TMK</name>
    <name evidence="11" type="ORF">TSPGSL018_16258</name>
</gene>
<dbReference type="AlphaFoldDB" id="A0A061QXD2"/>
<evidence type="ECO:0000256" key="6">
    <source>
        <dbReference type="ARBA" id="ARBA00022727"/>
    </source>
</evidence>
<evidence type="ECO:0000256" key="2">
    <source>
        <dbReference type="ARBA" id="ARBA00009776"/>
    </source>
</evidence>
<dbReference type="PANTHER" id="PTHR10344">
    <property type="entry name" value="THYMIDYLATE KINASE"/>
    <property type="match status" value="1"/>
</dbReference>
<dbReference type="SUPFAM" id="SSF52540">
    <property type="entry name" value="P-loop containing nucleoside triphosphate hydrolases"/>
    <property type="match status" value="1"/>
</dbReference>
<evidence type="ECO:0000256" key="5">
    <source>
        <dbReference type="ARBA" id="ARBA00022679"/>
    </source>
</evidence>
<dbReference type="EMBL" id="GBEZ01021408">
    <property type="protein sequence ID" value="JAC65337.1"/>
    <property type="molecule type" value="Transcribed_RNA"/>
</dbReference>
<dbReference type="InterPro" id="IPR027417">
    <property type="entry name" value="P-loop_NTPase"/>
</dbReference>
<name>A0A061QXD2_9CHLO</name>
<dbReference type="GO" id="GO:0004798">
    <property type="term" value="F:dTMP kinase activity"/>
    <property type="evidence" value="ECO:0007669"/>
    <property type="project" value="UniProtKB-EC"/>
</dbReference>
<dbReference type="GO" id="GO:0006233">
    <property type="term" value="P:dTDP biosynthetic process"/>
    <property type="evidence" value="ECO:0007669"/>
    <property type="project" value="InterPro"/>
</dbReference>
<keyword evidence="7" id="KW-0547">Nucleotide-binding</keyword>